<evidence type="ECO:0000256" key="4">
    <source>
        <dbReference type="ARBA" id="ARBA00023014"/>
    </source>
</evidence>
<dbReference type="PANTHER" id="PTHR46491">
    <property type="entry name" value="CDGSH IRON SULFUR DOMAIN PROTEIN HOMOLOG"/>
    <property type="match status" value="1"/>
</dbReference>
<evidence type="ECO:0000256" key="2">
    <source>
        <dbReference type="ARBA" id="ARBA00022723"/>
    </source>
</evidence>
<evidence type="ECO:0000256" key="5">
    <source>
        <dbReference type="SAM" id="MobiDB-lite"/>
    </source>
</evidence>
<keyword evidence="3" id="KW-0408">Iron</keyword>
<dbReference type="InterPro" id="IPR042216">
    <property type="entry name" value="MitoNEET_CISD"/>
</dbReference>
<evidence type="ECO:0000256" key="1">
    <source>
        <dbReference type="ARBA" id="ARBA00022714"/>
    </source>
</evidence>
<name>A0ABZ2C033_9RHOB</name>
<feature type="region of interest" description="Disordered" evidence="5">
    <location>
        <begin position="1"/>
        <end position="28"/>
    </location>
</feature>
<dbReference type="RefSeq" id="WP_187432334.1">
    <property type="nucleotide sequence ID" value="NZ_CP143426.1"/>
</dbReference>
<dbReference type="PANTHER" id="PTHR46491:SF3">
    <property type="entry name" value="CDGSH IRON-SULFUR DOMAIN-CONTAINING PROTEIN 3, MITOCHONDRIAL"/>
    <property type="match status" value="1"/>
</dbReference>
<keyword evidence="4" id="KW-0411">Iron-sulfur</keyword>
<keyword evidence="2" id="KW-0479">Metal-binding</keyword>
<dbReference type="Pfam" id="PF09360">
    <property type="entry name" value="zf-CDGSH"/>
    <property type="match status" value="2"/>
</dbReference>
<sequence length="213" mass="22983">MTSETRISLRQDGPLVVSSPPNLRDADGEAVKTKEVAALCRCGVSKNKPFCDGSHSEAGFSSAPDHSKIRNKEIEYSGTASSHPVTVHYTPVLCSHAGECARLAKDVFNPKEKPWIQPDGGSLQDILAVIAACPSGALRLSTQSMNAAHMTSPEVKIDIERHGPYWVSNVPLDAEFNGVGASPAKYVLCRCGESKNKPFCDGTHYDVAWRDDD</sequence>
<gene>
    <name evidence="7" type="ORF">ROLI_047500</name>
</gene>
<evidence type="ECO:0000259" key="6">
    <source>
        <dbReference type="SMART" id="SM00704"/>
    </source>
</evidence>
<evidence type="ECO:0000256" key="3">
    <source>
        <dbReference type="ARBA" id="ARBA00023004"/>
    </source>
</evidence>
<dbReference type="Proteomes" id="UP001318682">
    <property type="component" value="Plasmid pROLI81"/>
</dbReference>
<dbReference type="EMBL" id="CP143426">
    <property type="protein sequence ID" value="WVX51648.1"/>
    <property type="molecule type" value="Genomic_DNA"/>
</dbReference>
<dbReference type="InterPro" id="IPR018967">
    <property type="entry name" value="FeS-contain_CDGSH-typ"/>
</dbReference>
<evidence type="ECO:0000313" key="8">
    <source>
        <dbReference type="Proteomes" id="UP001318682"/>
    </source>
</evidence>
<dbReference type="Gene3D" id="3.40.5.90">
    <property type="entry name" value="CDGSH iron-sulfur domain, mitoNEET-type"/>
    <property type="match status" value="2"/>
</dbReference>
<organism evidence="7 8">
    <name type="scientific">Roseobacter fucihabitans</name>
    <dbReference type="NCBI Taxonomy" id="1537242"/>
    <lineage>
        <taxon>Bacteria</taxon>
        <taxon>Pseudomonadati</taxon>
        <taxon>Pseudomonadota</taxon>
        <taxon>Alphaproteobacteria</taxon>
        <taxon>Rhodobacterales</taxon>
        <taxon>Roseobacteraceae</taxon>
        <taxon>Roseobacter</taxon>
    </lineage>
</organism>
<evidence type="ECO:0000313" key="7">
    <source>
        <dbReference type="EMBL" id="WVX51648.1"/>
    </source>
</evidence>
<feature type="domain" description="Iron-binding zinc finger CDGSH type" evidence="6">
    <location>
        <begin position="24"/>
        <end position="61"/>
    </location>
</feature>
<accession>A0ABZ2C033</accession>
<feature type="domain" description="Iron-binding zinc finger CDGSH type" evidence="6">
    <location>
        <begin position="169"/>
        <end position="210"/>
    </location>
</feature>
<reference evidence="7 8" key="1">
    <citation type="submission" date="2024-01" db="EMBL/GenBank/DDBJ databases">
        <title>Roseobacter fucihabitans sp. nov., isolated from the brown alga Fucus spiralis.</title>
        <authorList>
            <person name="Hahnke S."/>
            <person name="Berger M."/>
            <person name="Schlingloff A."/>
            <person name="Athale I."/>
            <person name="Neumann-Schaal M."/>
            <person name="Adenaya A."/>
            <person name="Poehlein A."/>
            <person name="Daniel R."/>
            <person name="Pertersen J."/>
            <person name="Brinkhoff T."/>
        </authorList>
    </citation>
    <scope>NUCLEOTIDE SEQUENCE [LARGE SCALE GENOMIC DNA]</scope>
    <source>
        <strain evidence="7 8">B14</strain>
        <plasmid evidence="7 8">pROLI81</plasmid>
    </source>
</reference>
<keyword evidence="1" id="KW-0001">2Fe-2S</keyword>
<dbReference type="InterPro" id="IPR010693">
    <property type="entry name" value="Divergent_4Fe-4S_mono-cluster"/>
</dbReference>
<proteinExistence type="predicted"/>
<keyword evidence="8" id="KW-1185">Reference proteome</keyword>
<geneLocation type="plasmid" evidence="7 8">
    <name>pROLI81</name>
</geneLocation>
<protein>
    <recommendedName>
        <fullName evidence="6">Iron-binding zinc finger CDGSH type domain-containing protein</fullName>
    </recommendedName>
</protein>
<keyword evidence="7" id="KW-0614">Plasmid</keyword>
<dbReference type="SMART" id="SM00704">
    <property type="entry name" value="ZnF_CDGSH"/>
    <property type="match status" value="2"/>
</dbReference>
<dbReference type="Pfam" id="PF06902">
    <property type="entry name" value="Fer4_19"/>
    <property type="match status" value="1"/>
</dbReference>
<dbReference type="InterPro" id="IPR052950">
    <property type="entry name" value="CISD"/>
</dbReference>